<protein>
    <recommendedName>
        <fullName evidence="4">tRNA pseudouridine synthase A</fullName>
        <ecNumber evidence="4">5.4.99.12</ecNumber>
    </recommendedName>
    <alternativeName>
        <fullName evidence="4">tRNA pseudouridine(38-40) synthase</fullName>
    </alternativeName>
    <alternativeName>
        <fullName evidence="4">tRNA pseudouridylate synthase I</fullName>
    </alternativeName>
    <alternativeName>
        <fullName evidence="4">tRNA-uridine isomerase I</fullName>
    </alternativeName>
</protein>
<dbReference type="SUPFAM" id="SSF55120">
    <property type="entry name" value="Pseudouridine synthase"/>
    <property type="match status" value="1"/>
</dbReference>
<dbReference type="NCBIfam" id="TIGR00071">
    <property type="entry name" value="hisT_truA"/>
    <property type="match status" value="1"/>
</dbReference>
<dbReference type="InterPro" id="IPR020097">
    <property type="entry name" value="PsdUridine_synth_TruA_a/b_dom"/>
</dbReference>
<evidence type="ECO:0000256" key="5">
    <source>
        <dbReference type="RuleBase" id="RU003792"/>
    </source>
</evidence>
<reference evidence="8" key="1">
    <citation type="journal article" date="2019" name="Int. J. Syst. Evol. Microbiol.">
        <title>The Global Catalogue of Microorganisms (GCM) 10K type strain sequencing project: providing services to taxonomists for standard genome sequencing and annotation.</title>
        <authorList>
            <consortium name="The Broad Institute Genomics Platform"/>
            <consortium name="The Broad Institute Genome Sequencing Center for Infectious Disease"/>
            <person name="Wu L."/>
            <person name="Ma J."/>
        </authorList>
    </citation>
    <scope>NUCLEOTIDE SEQUENCE [LARGE SCALE GENOMIC DNA]</scope>
    <source>
        <strain evidence="8">NBRC 100033</strain>
    </source>
</reference>
<evidence type="ECO:0000256" key="2">
    <source>
        <dbReference type="ARBA" id="ARBA00022694"/>
    </source>
</evidence>
<evidence type="ECO:0000259" key="6">
    <source>
        <dbReference type="Pfam" id="PF01416"/>
    </source>
</evidence>
<evidence type="ECO:0000313" key="7">
    <source>
        <dbReference type="EMBL" id="GLR64946.1"/>
    </source>
</evidence>
<name>A0ABQ5ZZK1_9GAMM</name>
<comment type="subunit">
    <text evidence="4">Homodimer.</text>
</comment>
<feature type="domain" description="Pseudouridine synthase I TruA alpha/beta" evidence="6">
    <location>
        <begin position="160"/>
        <end position="262"/>
    </location>
</feature>
<evidence type="ECO:0000256" key="1">
    <source>
        <dbReference type="ARBA" id="ARBA00009375"/>
    </source>
</evidence>
<comment type="function">
    <text evidence="4">Formation of pseudouridine at positions 38, 39 and 40 in the anticodon stem and loop of transfer RNAs.</text>
</comment>
<keyword evidence="8" id="KW-1185">Reference proteome</keyword>
<dbReference type="RefSeq" id="WP_084324563.1">
    <property type="nucleotide sequence ID" value="NZ_BSOR01000040.1"/>
</dbReference>
<proteinExistence type="inferred from homology"/>
<comment type="catalytic activity">
    <reaction evidence="4 5">
        <text>uridine(38/39/40) in tRNA = pseudouridine(38/39/40) in tRNA</text>
        <dbReference type="Rhea" id="RHEA:22376"/>
        <dbReference type="Rhea" id="RHEA-COMP:10085"/>
        <dbReference type="Rhea" id="RHEA-COMP:10087"/>
        <dbReference type="ChEBI" id="CHEBI:65314"/>
        <dbReference type="ChEBI" id="CHEBI:65315"/>
        <dbReference type="EC" id="5.4.99.12"/>
    </reaction>
</comment>
<accession>A0ABQ5ZZK1</accession>
<comment type="similarity">
    <text evidence="1 4 5">Belongs to the tRNA pseudouridine synthase TruA family.</text>
</comment>
<comment type="caution">
    <text evidence="7">The sequence shown here is derived from an EMBL/GenBank/DDBJ whole genome shotgun (WGS) entry which is preliminary data.</text>
</comment>
<dbReference type="InterPro" id="IPR001406">
    <property type="entry name" value="PsdUridine_synth_TruA"/>
</dbReference>
<dbReference type="Gene3D" id="3.30.70.580">
    <property type="entry name" value="Pseudouridine synthase I, catalytic domain, N-terminal subdomain"/>
    <property type="match status" value="1"/>
</dbReference>
<feature type="domain" description="Pseudouridine synthase I TruA alpha/beta" evidence="6">
    <location>
        <begin position="25"/>
        <end position="119"/>
    </location>
</feature>
<dbReference type="EC" id="5.4.99.12" evidence="4"/>
<dbReference type="Pfam" id="PF01416">
    <property type="entry name" value="PseudoU_synth_1"/>
    <property type="match status" value="2"/>
</dbReference>
<dbReference type="Gene3D" id="3.30.70.660">
    <property type="entry name" value="Pseudouridine synthase I, catalytic domain, C-terminal subdomain"/>
    <property type="match status" value="1"/>
</dbReference>
<dbReference type="HAMAP" id="MF_00171">
    <property type="entry name" value="TruA"/>
    <property type="match status" value="1"/>
</dbReference>
<gene>
    <name evidence="4 7" type="primary">truA</name>
    <name evidence="7" type="ORF">GCM10007878_23840</name>
</gene>
<dbReference type="InterPro" id="IPR020103">
    <property type="entry name" value="PsdUridine_synth_cat_dom_sf"/>
</dbReference>
<organism evidence="7 8">
    <name type="scientific">Marinospirillum insulare</name>
    <dbReference type="NCBI Taxonomy" id="217169"/>
    <lineage>
        <taxon>Bacteria</taxon>
        <taxon>Pseudomonadati</taxon>
        <taxon>Pseudomonadota</taxon>
        <taxon>Gammaproteobacteria</taxon>
        <taxon>Oceanospirillales</taxon>
        <taxon>Oceanospirillaceae</taxon>
        <taxon>Marinospirillum</taxon>
    </lineage>
</organism>
<dbReference type="PANTHER" id="PTHR11142">
    <property type="entry name" value="PSEUDOURIDYLATE SYNTHASE"/>
    <property type="match status" value="1"/>
</dbReference>
<dbReference type="InterPro" id="IPR020094">
    <property type="entry name" value="TruA/RsuA/RluB/E/F_N"/>
</dbReference>
<keyword evidence="2 4" id="KW-0819">tRNA processing</keyword>
<evidence type="ECO:0000313" key="8">
    <source>
        <dbReference type="Proteomes" id="UP001156682"/>
    </source>
</evidence>
<dbReference type="CDD" id="cd02570">
    <property type="entry name" value="PseudoU_synth_EcTruA"/>
    <property type="match status" value="1"/>
</dbReference>
<dbReference type="Proteomes" id="UP001156682">
    <property type="component" value="Unassembled WGS sequence"/>
</dbReference>
<evidence type="ECO:0000256" key="3">
    <source>
        <dbReference type="ARBA" id="ARBA00023235"/>
    </source>
</evidence>
<dbReference type="EMBL" id="BSOR01000040">
    <property type="protein sequence ID" value="GLR64946.1"/>
    <property type="molecule type" value="Genomic_DNA"/>
</dbReference>
<evidence type="ECO:0000256" key="4">
    <source>
        <dbReference type="HAMAP-Rule" id="MF_00171"/>
    </source>
</evidence>
<dbReference type="InterPro" id="IPR020095">
    <property type="entry name" value="PsdUridine_synth_TruA_C"/>
</dbReference>
<feature type="active site" description="Nucleophile" evidence="4">
    <location>
        <position position="69"/>
    </location>
</feature>
<keyword evidence="3 4" id="KW-0413">Isomerase</keyword>
<dbReference type="PANTHER" id="PTHR11142:SF0">
    <property type="entry name" value="TRNA PSEUDOURIDINE SYNTHASE-LIKE 1"/>
    <property type="match status" value="1"/>
</dbReference>
<feature type="binding site" evidence="4">
    <location>
        <position position="127"/>
    </location>
    <ligand>
        <name>substrate</name>
    </ligand>
</feature>
<comment type="caution">
    <text evidence="4">Lacks conserved residue(s) required for the propagation of feature annotation.</text>
</comment>
<sequence>MALSDPFDLFPIDDATPGRLALGVEYLGSNYRGWQTQQAGVPSIQPLVEKALAKIALEPIRIHCAGRTDAQVHACCQVVHFDTSAARPSRAWVLATNNNLPADIRIRWSKPVAKDFHARHSALARRYRYVIFNSSVPFAQMHDQLTWHKKPLDAEKMHQAAQRLVGEKDFSAFRSVRCQSSTPWRHLHFIRVYRRGQLIIIDIQGNAFLHHMVRNIAGALMEVGEGLQTASWLTELLAAKERAAAGITAPAEGLYMAAVHYPERFSLPLEPLGPHFMHLLADEHPDDPYPEFLPEWYRSDLTRSQQKITSLQKEMS</sequence>